<evidence type="ECO:0000313" key="1">
    <source>
        <dbReference type="EMBL" id="VDL80715.1"/>
    </source>
</evidence>
<dbReference type="AlphaFoldDB" id="A0A0N4YJG2"/>
<accession>A0A0N4YJG2</accession>
<dbReference type="Proteomes" id="UP000271162">
    <property type="component" value="Unassembled WGS sequence"/>
</dbReference>
<evidence type="ECO:0000313" key="2">
    <source>
        <dbReference type="Proteomes" id="UP000271162"/>
    </source>
</evidence>
<gene>
    <name evidence="1" type="ORF">NBR_LOCUS17102</name>
</gene>
<organism evidence="3">
    <name type="scientific">Nippostrongylus brasiliensis</name>
    <name type="common">Rat hookworm</name>
    <dbReference type="NCBI Taxonomy" id="27835"/>
    <lineage>
        <taxon>Eukaryota</taxon>
        <taxon>Metazoa</taxon>
        <taxon>Ecdysozoa</taxon>
        <taxon>Nematoda</taxon>
        <taxon>Chromadorea</taxon>
        <taxon>Rhabditida</taxon>
        <taxon>Rhabditina</taxon>
        <taxon>Rhabditomorpha</taxon>
        <taxon>Strongyloidea</taxon>
        <taxon>Heligmosomidae</taxon>
        <taxon>Nippostrongylus</taxon>
    </lineage>
</organism>
<evidence type="ECO:0000313" key="3">
    <source>
        <dbReference type="WBParaSite" id="NBR_0001710101-mRNA-1"/>
    </source>
</evidence>
<reference evidence="3" key="1">
    <citation type="submission" date="2017-02" db="UniProtKB">
        <authorList>
            <consortium name="WormBaseParasite"/>
        </authorList>
    </citation>
    <scope>IDENTIFICATION</scope>
</reference>
<sequence>MSMMCRKSNHQLISAPLTDDFQTANLTRVLFREVIKLQCLVVLCAFLTTVRSGELN</sequence>
<proteinExistence type="predicted"/>
<keyword evidence="2" id="KW-1185">Reference proteome</keyword>
<dbReference type="EMBL" id="UYSL01022560">
    <property type="protein sequence ID" value="VDL80715.1"/>
    <property type="molecule type" value="Genomic_DNA"/>
</dbReference>
<reference evidence="1 2" key="2">
    <citation type="submission" date="2018-11" db="EMBL/GenBank/DDBJ databases">
        <authorList>
            <consortium name="Pathogen Informatics"/>
        </authorList>
    </citation>
    <scope>NUCLEOTIDE SEQUENCE [LARGE SCALE GENOMIC DNA]</scope>
</reference>
<protein>
    <submittedName>
        <fullName evidence="1 3">Uncharacterized protein</fullName>
    </submittedName>
</protein>
<dbReference type="WBParaSite" id="NBR_0001710101-mRNA-1">
    <property type="protein sequence ID" value="NBR_0001710101-mRNA-1"/>
    <property type="gene ID" value="NBR_0001710101"/>
</dbReference>
<name>A0A0N4YJG2_NIPBR</name>